<comment type="caution">
    <text evidence="1">The sequence shown here is derived from an EMBL/GenBank/DDBJ whole genome shotgun (WGS) entry which is preliminary data.</text>
</comment>
<evidence type="ECO:0000313" key="1">
    <source>
        <dbReference type="EMBL" id="GFP80851.1"/>
    </source>
</evidence>
<protein>
    <submittedName>
        <fullName evidence="1">Uncharacterized protein</fullName>
    </submittedName>
</protein>
<dbReference type="OrthoDB" id="523796at2759"/>
<dbReference type="Proteomes" id="UP000653305">
    <property type="component" value="Unassembled WGS sequence"/>
</dbReference>
<gene>
    <name evidence="1" type="ORF">PHJA_000228400</name>
</gene>
<name>A0A830BFP3_9LAMI</name>
<keyword evidence="2" id="KW-1185">Reference proteome</keyword>
<organism evidence="1 2">
    <name type="scientific">Phtheirospermum japonicum</name>
    <dbReference type="NCBI Taxonomy" id="374723"/>
    <lineage>
        <taxon>Eukaryota</taxon>
        <taxon>Viridiplantae</taxon>
        <taxon>Streptophyta</taxon>
        <taxon>Embryophyta</taxon>
        <taxon>Tracheophyta</taxon>
        <taxon>Spermatophyta</taxon>
        <taxon>Magnoliopsida</taxon>
        <taxon>eudicotyledons</taxon>
        <taxon>Gunneridae</taxon>
        <taxon>Pentapetalae</taxon>
        <taxon>asterids</taxon>
        <taxon>lamiids</taxon>
        <taxon>Lamiales</taxon>
        <taxon>Orobanchaceae</taxon>
        <taxon>Orobanchaceae incertae sedis</taxon>
        <taxon>Phtheirospermum</taxon>
    </lineage>
</organism>
<dbReference type="AlphaFoldDB" id="A0A830BFP3"/>
<dbReference type="EMBL" id="BMAC01000024">
    <property type="protein sequence ID" value="GFP80851.1"/>
    <property type="molecule type" value="Genomic_DNA"/>
</dbReference>
<evidence type="ECO:0000313" key="2">
    <source>
        <dbReference type="Proteomes" id="UP000653305"/>
    </source>
</evidence>
<proteinExistence type="predicted"/>
<accession>A0A830BFP3</accession>
<reference evidence="1" key="1">
    <citation type="submission" date="2020-07" db="EMBL/GenBank/DDBJ databases">
        <title>Ethylene signaling mediates host invasion by parasitic plants.</title>
        <authorList>
            <person name="Yoshida S."/>
        </authorList>
    </citation>
    <scope>NUCLEOTIDE SEQUENCE</scope>
    <source>
        <strain evidence="1">Okayama</strain>
    </source>
</reference>
<sequence length="103" mass="11818">MGACSGNGTGCAFSNQLVKWDIKAQEDLDQLLIKSNEANQHRYFGKSPFLLFRSLDELLSKCLYYCSDFSEHHLFNCDEMSMLVCSLLNESGFSRLMLIWQFS</sequence>